<feature type="region of interest" description="Disordered" evidence="2">
    <location>
        <begin position="122"/>
        <end position="234"/>
    </location>
</feature>
<evidence type="ECO:0000313" key="4">
    <source>
        <dbReference type="EMBL" id="THU49226.1"/>
    </source>
</evidence>
<feature type="compositionally biased region" description="Basic and acidic residues" evidence="2">
    <location>
        <begin position="182"/>
        <end position="197"/>
    </location>
</feature>
<dbReference type="Proteomes" id="UP000317650">
    <property type="component" value="Chromosome 6"/>
</dbReference>
<proteinExistence type="inferred from homology"/>
<feature type="compositionally biased region" description="Basic and acidic residues" evidence="2">
    <location>
        <begin position="122"/>
        <end position="133"/>
    </location>
</feature>
<dbReference type="InterPro" id="IPR007592">
    <property type="entry name" value="GEBP"/>
</dbReference>
<dbReference type="GO" id="GO:0006355">
    <property type="term" value="P:regulation of DNA-templated transcription"/>
    <property type="evidence" value="ECO:0007669"/>
    <property type="project" value="InterPro"/>
</dbReference>
<dbReference type="AlphaFoldDB" id="A0A4V4H3R0"/>
<evidence type="ECO:0000256" key="2">
    <source>
        <dbReference type="SAM" id="MobiDB-lite"/>
    </source>
</evidence>
<feature type="domain" description="Glabrous enhancer-binding protein-like DBD" evidence="3">
    <location>
        <begin position="41"/>
        <end position="104"/>
    </location>
</feature>
<name>A0A4V4H3R0_MUSBA</name>
<sequence>MLGDPSSAAAKGQRKRKAGEHPGDGEKGSNSGRKRSNESSAADYAAILRGAIEFRDQTGLAPTKSNLAPFYEFVKGYLSDILSPDQVFNKLRHIRHKYNHSATDTGDDLVLKLAAKLWPEDEVKKGNKEGKNPKKEKKHNSIALEEDRNAEKGKKEEKNPRKAENGKKEEKSPKKHNLVALEEDRKAEKGKKEEKSSNKPKILNSVPLEENRDAEKRMKEEKNSKTQKIHNSVTLEEDRYVEKWNTDEKSPRKETKHNLMVVRVDRDAEKEDDKKGKKGTDTKLKKKQILVAPEEDEDEEMGNKIRDEEMKNKNWEEWGIEPESFPYLTHHVAEHWKTNGLSKASLEVGMKLINKSKARALEDKWKRHLEDEMKFEMNWAKTCRELFAMLLEMHKTMR</sequence>
<evidence type="ECO:0000256" key="1">
    <source>
        <dbReference type="ARBA" id="ARBA00010820"/>
    </source>
</evidence>
<comment type="caution">
    <text evidence="4">The sequence shown here is derived from an EMBL/GenBank/DDBJ whole genome shotgun (WGS) entry which is preliminary data.</text>
</comment>
<dbReference type="Pfam" id="PF04504">
    <property type="entry name" value="GeBP-like_DBD"/>
    <property type="match status" value="1"/>
</dbReference>
<feature type="region of interest" description="Disordered" evidence="2">
    <location>
        <begin position="246"/>
        <end position="284"/>
    </location>
</feature>
<evidence type="ECO:0000313" key="5">
    <source>
        <dbReference type="Proteomes" id="UP000317650"/>
    </source>
</evidence>
<reference evidence="4 5" key="1">
    <citation type="journal article" date="2019" name="Nat. Plants">
        <title>Genome sequencing of Musa balbisiana reveals subgenome evolution and function divergence in polyploid bananas.</title>
        <authorList>
            <person name="Yao X."/>
        </authorList>
    </citation>
    <scope>NUCLEOTIDE SEQUENCE [LARGE SCALE GENOMIC DNA]</scope>
    <source>
        <strain evidence="5">cv. DH-PKW</strain>
        <tissue evidence="4">Leaves</tissue>
    </source>
</reference>
<comment type="similarity">
    <text evidence="1">Belongs to the GeBP family.</text>
</comment>
<protein>
    <recommendedName>
        <fullName evidence="3">Glabrous enhancer-binding protein-like DBD domain-containing protein</fullName>
    </recommendedName>
</protein>
<accession>A0A4V4H3R0</accession>
<dbReference type="PANTHER" id="PTHR31662:SF28">
    <property type="entry name" value="MYB_SANT-LIKE DOMAIN-CONTAINING PROTEIN"/>
    <property type="match status" value="1"/>
</dbReference>
<keyword evidence="5" id="KW-1185">Reference proteome</keyword>
<dbReference type="EMBL" id="PYDT01000009">
    <property type="protein sequence ID" value="THU49226.1"/>
    <property type="molecule type" value="Genomic_DNA"/>
</dbReference>
<organism evidence="4 5">
    <name type="scientific">Musa balbisiana</name>
    <name type="common">Banana</name>
    <dbReference type="NCBI Taxonomy" id="52838"/>
    <lineage>
        <taxon>Eukaryota</taxon>
        <taxon>Viridiplantae</taxon>
        <taxon>Streptophyta</taxon>
        <taxon>Embryophyta</taxon>
        <taxon>Tracheophyta</taxon>
        <taxon>Spermatophyta</taxon>
        <taxon>Magnoliopsida</taxon>
        <taxon>Liliopsida</taxon>
        <taxon>Zingiberales</taxon>
        <taxon>Musaceae</taxon>
        <taxon>Musa</taxon>
    </lineage>
</organism>
<gene>
    <name evidence="4" type="ORF">C4D60_Mb06t07320</name>
</gene>
<feature type="compositionally biased region" description="Basic and acidic residues" evidence="2">
    <location>
        <begin position="246"/>
        <end position="283"/>
    </location>
</feature>
<evidence type="ECO:0000259" key="3">
    <source>
        <dbReference type="Pfam" id="PF04504"/>
    </source>
</evidence>
<dbReference type="PANTHER" id="PTHR31662">
    <property type="entry name" value="BNAANNG10740D PROTEIN-RELATED"/>
    <property type="match status" value="1"/>
</dbReference>
<feature type="region of interest" description="Disordered" evidence="2">
    <location>
        <begin position="1"/>
        <end position="40"/>
    </location>
</feature>
<dbReference type="InterPro" id="IPR053932">
    <property type="entry name" value="GeBP-like_DBD"/>
</dbReference>
<dbReference type="GO" id="GO:0005634">
    <property type="term" value="C:nucleus"/>
    <property type="evidence" value="ECO:0007669"/>
    <property type="project" value="TreeGrafter"/>
</dbReference>
<feature type="compositionally biased region" description="Basic and acidic residues" evidence="2">
    <location>
        <begin position="209"/>
        <end position="224"/>
    </location>
</feature>
<feature type="compositionally biased region" description="Basic and acidic residues" evidence="2">
    <location>
        <begin position="145"/>
        <end position="172"/>
    </location>
</feature>